<dbReference type="GO" id="GO:0008168">
    <property type="term" value="F:methyltransferase activity"/>
    <property type="evidence" value="ECO:0007669"/>
    <property type="project" value="UniProtKB-KW"/>
</dbReference>
<keyword evidence="2" id="KW-0489">Methyltransferase</keyword>
<dbReference type="EMBL" id="JANXLI010000001">
    <property type="protein sequence ID" value="MCZ2490710.1"/>
    <property type="molecule type" value="Genomic_DNA"/>
</dbReference>
<proteinExistence type="predicted"/>
<comment type="caution">
    <text evidence="2">The sequence shown here is derived from an EMBL/GenBank/DDBJ whole genome shotgun (WGS) entry which is preliminary data.</text>
</comment>
<dbReference type="SUPFAM" id="SSF53335">
    <property type="entry name" value="S-adenosyl-L-methionine-dependent methyltransferases"/>
    <property type="match status" value="1"/>
</dbReference>
<dbReference type="RefSeq" id="WP_269023490.1">
    <property type="nucleotide sequence ID" value="NZ_JANXKW010000001.1"/>
</dbReference>
<dbReference type="PROSITE" id="PS00092">
    <property type="entry name" value="N6_MTASE"/>
    <property type="match status" value="1"/>
</dbReference>
<dbReference type="Gene3D" id="3.40.50.150">
    <property type="entry name" value="Vaccinia Virus protein VP39"/>
    <property type="match status" value="1"/>
</dbReference>
<dbReference type="GO" id="GO:0032259">
    <property type="term" value="P:methylation"/>
    <property type="evidence" value="ECO:0007669"/>
    <property type="project" value="UniProtKB-KW"/>
</dbReference>
<name>A0ABT4JKU9_9LACO</name>
<evidence type="ECO:0000313" key="2">
    <source>
        <dbReference type="EMBL" id="MCZ2490710.1"/>
    </source>
</evidence>
<reference evidence="2" key="1">
    <citation type="submission" date="2022-09" db="EMBL/GenBank/DDBJ databases">
        <title>Diversity of Dellaglioa algida.</title>
        <authorList>
            <person name="Matthias E."/>
            <person name="Werum V."/>
        </authorList>
    </citation>
    <scope>NUCLEOTIDE SEQUENCE</scope>
    <source>
        <strain evidence="2">TMW 2.2523</strain>
    </source>
</reference>
<feature type="domain" description="Type II methyltransferase M.TaqI-like" evidence="1">
    <location>
        <begin position="1"/>
        <end position="82"/>
    </location>
</feature>
<dbReference type="Proteomes" id="UP001081467">
    <property type="component" value="Unassembled WGS sequence"/>
</dbReference>
<organism evidence="2 3">
    <name type="scientific">Dellaglioa carnosa</name>
    <dbReference type="NCBI Taxonomy" id="2995136"/>
    <lineage>
        <taxon>Bacteria</taxon>
        <taxon>Bacillati</taxon>
        <taxon>Bacillota</taxon>
        <taxon>Bacilli</taxon>
        <taxon>Lactobacillales</taxon>
        <taxon>Lactobacillaceae</taxon>
        <taxon>Dellaglioa</taxon>
    </lineage>
</organism>
<evidence type="ECO:0000259" key="1">
    <source>
        <dbReference type="Pfam" id="PF07669"/>
    </source>
</evidence>
<protein>
    <submittedName>
        <fullName evidence="2">Eco57I restriction-modification methylase domain-containing protein</fullName>
    </submittedName>
</protein>
<dbReference type="InterPro" id="IPR029063">
    <property type="entry name" value="SAM-dependent_MTases_sf"/>
</dbReference>
<dbReference type="InterPro" id="IPR002052">
    <property type="entry name" value="DNA_methylase_N6_adenine_CS"/>
</dbReference>
<sequence>MKFDVVVGNPPYQESQSNNNKGEAIYHYFYDLSERVASKYCLISPARFLFNGGLTPKPWNHKMLNDEYLNVEYYVQNSRDVFQNTDIKGGIVVLYRDSKKKFGAINNFIPDETLRKIASKFDSKAENNLTTIMFGGRSDLKFNDKFLKRYPDSLKKRLEQIQRKHPEVLKLGSNEEYELKSSTFDSLDYAFFKGEPGNSENYWKILGIYNNERSYRWIEKEFMTARYPENNNLENYKVFVPESNGSGLMGEVLSTPLIGTPSTSNTPTFISIGSFNNEVEAQNLLKYVKTKFVRTLLGILKVTQHNPPLKWAYIPLQDFTLNSDIDWSKTIPEIDHYLYLKYGLGQNEINFIEGKVKEMN</sequence>
<evidence type="ECO:0000313" key="3">
    <source>
        <dbReference type="Proteomes" id="UP001081467"/>
    </source>
</evidence>
<gene>
    <name evidence="2" type="ORF">N0K80_00945</name>
</gene>
<dbReference type="Pfam" id="PF07669">
    <property type="entry name" value="Eco57I"/>
    <property type="match status" value="1"/>
</dbReference>
<keyword evidence="2" id="KW-0808">Transferase</keyword>
<dbReference type="InterPro" id="IPR011639">
    <property type="entry name" value="MethylTrfase_TaqI-like_dom"/>
</dbReference>
<keyword evidence="3" id="KW-1185">Reference proteome</keyword>
<accession>A0ABT4JKU9</accession>